<dbReference type="PANTHER" id="PTHR37302:SF1">
    <property type="entry name" value="PROTEIN DINB"/>
    <property type="match status" value="1"/>
</dbReference>
<dbReference type="InterPro" id="IPR034660">
    <property type="entry name" value="DinB/YfiT-like"/>
</dbReference>
<evidence type="ECO:0000256" key="1">
    <source>
        <dbReference type="ARBA" id="ARBA00008635"/>
    </source>
</evidence>
<protein>
    <submittedName>
        <fullName evidence="3">Damage-inducible protein DinB</fullName>
    </submittedName>
</protein>
<dbReference type="PANTHER" id="PTHR37302">
    <property type="entry name" value="SLR1116 PROTEIN"/>
    <property type="match status" value="1"/>
</dbReference>
<comment type="caution">
    <text evidence="3">The sequence shown here is derived from an EMBL/GenBank/DDBJ whole genome shotgun (WGS) entry which is preliminary data.</text>
</comment>
<dbReference type="Gene3D" id="1.20.120.450">
    <property type="entry name" value="dinb family like domain"/>
    <property type="match status" value="1"/>
</dbReference>
<dbReference type="Proteomes" id="UP000248090">
    <property type="component" value="Unassembled WGS sequence"/>
</dbReference>
<dbReference type="EMBL" id="LAPT01000120">
    <property type="protein sequence ID" value="PXF29248.1"/>
    <property type="molecule type" value="Genomic_DNA"/>
</dbReference>
<name>A0ABX5LVR4_9GAMM</name>
<dbReference type="InterPro" id="IPR007837">
    <property type="entry name" value="DinB"/>
</dbReference>
<evidence type="ECO:0000313" key="4">
    <source>
        <dbReference type="Proteomes" id="UP000248090"/>
    </source>
</evidence>
<gene>
    <name evidence="3" type="ORF">WH50_21885</name>
</gene>
<sequence>MPALLNSLIRYKAWANQLIFDTVLALPASEVEAPRPVLWGSIVRTLHHVYAMDKVWQAHLLGQPHGYTSRNPEFCPTLSQLWADQQQLDAWYGDYAAQLSSPQAEEVVAFTYIGGGEGQMSRQDILLHVVNHGTYHRGHVSGLLYQIPVPSPTTDLPVYLREVAAG</sequence>
<accession>A0ABX5LVR4</accession>
<organism evidence="3 4">
    <name type="scientific">Pokkaliibacter plantistimulans</name>
    <dbReference type="NCBI Taxonomy" id="1635171"/>
    <lineage>
        <taxon>Bacteria</taxon>
        <taxon>Pseudomonadati</taxon>
        <taxon>Pseudomonadota</taxon>
        <taxon>Gammaproteobacteria</taxon>
        <taxon>Oceanospirillales</taxon>
        <taxon>Balneatrichaceae</taxon>
        <taxon>Pokkaliibacter</taxon>
    </lineage>
</organism>
<comment type="similarity">
    <text evidence="1">Belongs to the DinB family.</text>
</comment>
<keyword evidence="4" id="KW-1185">Reference proteome</keyword>
<proteinExistence type="inferred from homology"/>
<evidence type="ECO:0000313" key="3">
    <source>
        <dbReference type="EMBL" id="PXF29248.1"/>
    </source>
</evidence>
<dbReference type="SUPFAM" id="SSF109854">
    <property type="entry name" value="DinB/YfiT-like putative metalloenzymes"/>
    <property type="match status" value="1"/>
</dbReference>
<dbReference type="Pfam" id="PF05163">
    <property type="entry name" value="DinB"/>
    <property type="match status" value="1"/>
</dbReference>
<evidence type="ECO:0000256" key="2">
    <source>
        <dbReference type="ARBA" id="ARBA00022723"/>
    </source>
</evidence>
<keyword evidence="2" id="KW-0479">Metal-binding</keyword>
<dbReference type="RefSeq" id="WP_207780433.1">
    <property type="nucleotide sequence ID" value="NZ_CP177354.1"/>
</dbReference>
<reference evidence="3 4" key="1">
    <citation type="submission" date="2015-03" db="EMBL/GenBank/DDBJ databases">
        <authorList>
            <person name="Krishnan R."/>
            <person name="Midha S."/>
            <person name="Patil P.B."/>
            <person name="Rameshkumar N."/>
        </authorList>
    </citation>
    <scope>NUCLEOTIDE SEQUENCE [LARGE SCALE GENOMIC DNA]</scope>
    <source>
        <strain evidence="3 4">L1E11</strain>
    </source>
</reference>